<keyword evidence="2" id="KW-1185">Reference proteome</keyword>
<proteinExistence type="predicted"/>
<name>A9WNG7_RENSM</name>
<dbReference type="HOGENOM" id="CLU_047003_0_0_11"/>
<dbReference type="InterPro" id="IPR009351">
    <property type="entry name" value="AlkZ-like"/>
</dbReference>
<dbReference type="STRING" id="288705.RSal33209_0953"/>
<accession>A9WNG7</accession>
<dbReference type="Pfam" id="PF06224">
    <property type="entry name" value="AlkZ-like"/>
    <property type="match status" value="1"/>
</dbReference>
<dbReference type="eggNOG" id="COG3214">
    <property type="taxonomic scope" value="Bacteria"/>
</dbReference>
<evidence type="ECO:0008006" key="3">
    <source>
        <dbReference type="Google" id="ProtNLM"/>
    </source>
</evidence>
<reference evidence="2" key="1">
    <citation type="journal article" date="2008" name="J. Bacteriol.">
        <title>Genome sequence of the fish pathogen Renibacterium salmoninarum suggests reductive evolution away from an environmental Arthrobacter ancestor.</title>
        <authorList>
            <person name="Wiens G.D."/>
            <person name="Rockey D.D."/>
            <person name="Wu Z."/>
            <person name="Chang J."/>
            <person name="Levy R."/>
            <person name="Crane S."/>
            <person name="Chen D.S."/>
            <person name="Capri G.R."/>
            <person name="Burnett J.R."/>
            <person name="Sudheesh P.S."/>
            <person name="Schipma M.J."/>
            <person name="Burd H."/>
            <person name="Bhattacharyya A."/>
            <person name="Rhodes L.D."/>
            <person name="Kaul R."/>
            <person name="Strom M.S."/>
        </authorList>
    </citation>
    <scope>NUCLEOTIDE SEQUENCE [LARGE SCALE GENOMIC DNA]</scope>
    <source>
        <strain evidence="2">ATCC 33209 / DSM 20767 / JCM 11484 / NBRC 15589 / NCIMB 2235</strain>
    </source>
</reference>
<evidence type="ECO:0000313" key="2">
    <source>
        <dbReference type="Proteomes" id="UP000002007"/>
    </source>
</evidence>
<dbReference type="PANTHER" id="PTHR38479:SF2">
    <property type="entry name" value="WINGED HELIX DNA-BINDING DOMAIN-CONTAINING PROTEIN"/>
    <property type="match status" value="1"/>
</dbReference>
<dbReference type="KEGG" id="rsa:RSal33209_0953"/>
<dbReference type="Proteomes" id="UP000002007">
    <property type="component" value="Chromosome"/>
</dbReference>
<evidence type="ECO:0000313" key="1">
    <source>
        <dbReference type="EMBL" id="ABY22694.1"/>
    </source>
</evidence>
<organism evidence="1 2">
    <name type="scientific">Renibacterium salmoninarum (strain ATCC 33209 / DSM 20767 / JCM 11484 / NBRC 15589 / NCIMB 2235)</name>
    <dbReference type="NCBI Taxonomy" id="288705"/>
    <lineage>
        <taxon>Bacteria</taxon>
        <taxon>Bacillati</taxon>
        <taxon>Actinomycetota</taxon>
        <taxon>Actinomycetes</taxon>
        <taxon>Micrococcales</taxon>
        <taxon>Micrococcaceae</taxon>
        <taxon>Renibacterium</taxon>
    </lineage>
</organism>
<sequence>MLAMQGQDLTGVLYSLVLRTRGKALSEVREAFDSGQLVSSWPMRGTLHVCLAKDLPWILSLTAERTLASMLGRQRQLNISATDIAAVRETAIDVTAGSGASRDELFSAFEMIGQDTGAQRGIHLINVLCIQGQLVQGPFRGNKQLFMVSSEWIKQPRQLERDEALAEIATRYFRSHGPATLADFAWWSKLTLTDARRALAAMDQSIVMLEHAGTEYFVAEELLAQLPSGVGSRSVLLLPGFDENLLGYADRSAALAAELAVRIVPGNNGMFMPTIRLWWLSDRHLA</sequence>
<dbReference type="PANTHER" id="PTHR38479">
    <property type="entry name" value="LMO0824 PROTEIN"/>
    <property type="match status" value="1"/>
</dbReference>
<protein>
    <recommendedName>
        <fullName evidence="3">Winged helix DNA-binding domain-containing protein</fullName>
    </recommendedName>
</protein>
<gene>
    <name evidence="1" type="ordered locus">RSal33209_0953</name>
</gene>
<dbReference type="AlphaFoldDB" id="A9WNG7"/>
<dbReference type="EMBL" id="CP000910">
    <property type="protein sequence ID" value="ABY22694.1"/>
    <property type="molecule type" value="Genomic_DNA"/>
</dbReference>